<evidence type="ECO:0000313" key="1">
    <source>
        <dbReference type="EMBL" id="KAJ0042087.1"/>
    </source>
</evidence>
<name>A0ACC0YW81_9ROSI</name>
<gene>
    <name evidence="1" type="ORF">Pint_17110</name>
</gene>
<evidence type="ECO:0000313" key="2">
    <source>
        <dbReference type="Proteomes" id="UP001163603"/>
    </source>
</evidence>
<organism evidence="1 2">
    <name type="scientific">Pistacia integerrima</name>
    <dbReference type="NCBI Taxonomy" id="434235"/>
    <lineage>
        <taxon>Eukaryota</taxon>
        <taxon>Viridiplantae</taxon>
        <taxon>Streptophyta</taxon>
        <taxon>Embryophyta</taxon>
        <taxon>Tracheophyta</taxon>
        <taxon>Spermatophyta</taxon>
        <taxon>Magnoliopsida</taxon>
        <taxon>eudicotyledons</taxon>
        <taxon>Gunneridae</taxon>
        <taxon>Pentapetalae</taxon>
        <taxon>rosids</taxon>
        <taxon>malvids</taxon>
        <taxon>Sapindales</taxon>
        <taxon>Anacardiaceae</taxon>
        <taxon>Pistacia</taxon>
    </lineage>
</organism>
<sequence>MIRTLHRSIQLVGSTGSVYKR</sequence>
<dbReference type="EMBL" id="CM047739">
    <property type="protein sequence ID" value="KAJ0042087.1"/>
    <property type="molecule type" value="Genomic_DNA"/>
</dbReference>
<accession>A0ACC0YW81</accession>
<dbReference type="Proteomes" id="UP001163603">
    <property type="component" value="Chromosome 4"/>
</dbReference>
<keyword evidence="2" id="KW-1185">Reference proteome</keyword>
<comment type="caution">
    <text evidence="1">The sequence shown here is derived from an EMBL/GenBank/DDBJ whole genome shotgun (WGS) entry which is preliminary data.</text>
</comment>
<proteinExistence type="predicted"/>
<protein>
    <submittedName>
        <fullName evidence="1">Uncharacterized protein</fullName>
    </submittedName>
</protein>
<reference evidence="2" key="1">
    <citation type="journal article" date="2023" name="G3 (Bethesda)">
        <title>Genome assembly and association tests identify interacting loci associated with vigor, precocity, and sex in interspecific pistachio rootstocks.</title>
        <authorList>
            <person name="Palmer W."/>
            <person name="Jacygrad E."/>
            <person name="Sagayaradj S."/>
            <person name="Cavanaugh K."/>
            <person name="Han R."/>
            <person name="Bertier L."/>
            <person name="Beede B."/>
            <person name="Kafkas S."/>
            <person name="Golino D."/>
            <person name="Preece J."/>
            <person name="Michelmore R."/>
        </authorList>
    </citation>
    <scope>NUCLEOTIDE SEQUENCE [LARGE SCALE GENOMIC DNA]</scope>
</reference>